<keyword evidence="3 6" id="KW-0812">Transmembrane</keyword>
<dbReference type="GO" id="GO:0043266">
    <property type="term" value="P:regulation of potassium ion transport"/>
    <property type="evidence" value="ECO:0007669"/>
    <property type="project" value="TreeGrafter"/>
</dbReference>
<comment type="subcellular location">
    <subcellularLocation>
        <location evidence="1">Membrane</location>
        <topology evidence="1">Multi-pass membrane protein</topology>
    </subcellularLocation>
</comment>
<evidence type="ECO:0000256" key="1">
    <source>
        <dbReference type="ARBA" id="ARBA00004141"/>
    </source>
</evidence>
<comment type="similarity">
    <text evidence="2">Belongs to the unc-93 family.</text>
</comment>
<dbReference type="InterPro" id="IPR010291">
    <property type="entry name" value="Ion_channel_UNC-93"/>
</dbReference>
<feature type="transmembrane region" description="Helical" evidence="6">
    <location>
        <begin position="54"/>
        <end position="74"/>
    </location>
</feature>
<dbReference type="PANTHER" id="PTHR19444:SF13">
    <property type="entry name" value="PROTEIN UNC-93 HOMOLOG A"/>
    <property type="match status" value="1"/>
</dbReference>
<feature type="transmembrane region" description="Helical" evidence="6">
    <location>
        <begin position="336"/>
        <end position="358"/>
    </location>
</feature>
<dbReference type="InterPro" id="IPR036259">
    <property type="entry name" value="MFS_trans_sf"/>
</dbReference>
<evidence type="ECO:0000256" key="5">
    <source>
        <dbReference type="ARBA" id="ARBA00023136"/>
    </source>
</evidence>
<comment type="caution">
    <text evidence="7">The sequence shown here is derived from an EMBL/GenBank/DDBJ whole genome shotgun (WGS) entry which is preliminary data.</text>
</comment>
<keyword evidence="5 6" id="KW-0472">Membrane</keyword>
<dbReference type="GO" id="GO:0005886">
    <property type="term" value="C:plasma membrane"/>
    <property type="evidence" value="ECO:0007669"/>
    <property type="project" value="TreeGrafter"/>
</dbReference>
<dbReference type="Pfam" id="PF05978">
    <property type="entry name" value="UNC-93"/>
    <property type="match status" value="1"/>
</dbReference>
<sequence length="498" mass="55453">MMEEEPLAYYVEEHVTQPLPVNSNSINYDPSGISDSLLSALRIRDHQTMGKKRIVKNLLVMFSSFFIFFLGFQSLSNLQTTMNSEQGIGVESQALIYAASMISSILLPEFLIKTIGCKRTIVLTFLCSVPYLVSNFKPSFGFIMPSSILMGIAIGPLNTAGAFYVNEMSLRYYKISMSESLEMILARFFGLMSFFLENTQIWGNLVSYYILRPAMIPLMNHTNTTCGIDFVKDGNGTNPNLQPPSKDKRYMLVSIYVLSAVIAASLMGLFMDKLENDIQREEGGQCKAVLWRLLAAAKHAISLDQILLLPLSVFVGLELAFYTGEITEAYIACSWGVHHVGFVTVCFGVCGALMSLLVGPLVKYISQMAVLILAAVANVSICIVLFLWDPTPDFKTMYFVIAGVWGMGDAIWWSQVTALYGLMFPNDREAAFSNLYFWSFLGFFLSYSYANYFTVAVKINILLCFLFVGMLGYMIGQIKLKSSSRTDYVPIPDGGDSS</sequence>
<name>A0AAV2ATU3_9ARAC</name>
<evidence type="ECO:0008006" key="9">
    <source>
        <dbReference type="Google" id="ProtNLM"/>
    </source>
</evidence>
<dbReference type="PANTHER" id="PTHR19444">
    <property type="entry name" value="UNC-93 RELATED"/>
    <property type="match status" value="1"/>
</dbReference>
<dbReference type="Gene3D" id="1.20.1250.20">
    <property type="entry name" value="MFS general substrate transporter like domains"/>
    <property type="match status" value="1"/>
</dbReference>
<dbReference type="InterPro" id="IPR051951">
    <property type="entry name" value="UNC-93_regulatory"/>
</dbReference>
<dbReference type="SUPFAM" id="SSF103473">
    <property type="entry name" value="MFS general substrate transporter"/>
    <property type="match status" value="1"/>
</dbReference>
<keyword evidence="4 6" id="KW-1133">Transmembrane helix</keyword>
<feature type="transmembrane region" description="Helical" evidence="6">
    <location>
        <begin position="370"/>
        <end position="388"/>
    </location>
</feature>
<organism evidence="7 8">
    <name type="scientific">Larinioides sclopetarius</name>
    <dbReference type="NCBI Taxonomy" id="280406"/>
    <lineage>
        <taxon>Eukaryota</taxon>
        <taxon>Metazoa</taxon>
        <taxon>Ecdysozoa</taxon>
        <taxon>Arthropoda</taxon>
        <taxon>Chelicerata</taxon>
        <taxon>Arachnida</taxon>
        <taxon>Araneae</taxon>
        <taxon>Araneomorphae</taxon>
        <taxon>Entelegynae</taxon>
        <taxon>Araneoidea</taxon>
        <taxon>Araneidae</taxon>
        <taxon>Larinioides</taxon>
    </lineage>
</organism>
<dbReference type="EMBL" id="CAXIEN010000217">
    <property type="protein sequence ID" value="CAL1287416.1"/>
    <property type="molecule type" value="Genomic_DNA"/>
</dbReference>
<dbReference type="AlphaFoldDB" id="A0AAV2ATU3"/>
<reference evidence="7 8" key="1">
    <citation type="submission" date="2024-04" db="EMBL/GenBank/DDBJ databases">
        <authorList>
            <person name="Rising A."/>
            <person name="Reimegard J."/>
            <person name="Sonavane S."/>
            <person name="Akerstrom W."/>
            <person name="Nylinder S."/>
            <person name="Hedman E."/>
            <person name="Kallberg Y."/>
        </authorList>
    </citation>
    <scope>NUCLEOTIDE SEQUENCE [LARGE SCALE GENOMIC DNA]</scope>
</reference>
<feature type="transmembrane region" description="Helical" evidence="6">
    <location>
        <begin position="435"/>
        <end position="453"/>
    </location>
</feature>
<evidence type="ECO:0000313" key="8">
    <source>
        <dbReference type="Proteomes" id="UP001497382"/>
    </source>
</evidence>
<evidence type="ECO:0000256" key="6">
    <source>
        <dbReference type="SAM" id="Phobius"/>
    </source>
</evidence>
<feature type="transmembrane region" description="Helical" evidence="6">
    <location>
        <begin position="400"/>
        <end position="423"/>
    </location>
</feature>
<dbReference type="GO" id="GO:0055120">
    <property type="term" value="C:striated muscle dense body"/>
    <property type="evidence" value="ECO:0007669"/>
    <property type="project" value="TreeGrafter"/>
</dbReference>
<dbReference type="GO" id="GO:0006937">
    <property type="term" value="P:regulation of muscle contraction"/>
    <property type="evidence" value="ECO:0007669"/>
    <property type="project" value="TreeGrafter"/>
</dbReference>
<evidence type="ECO:0000256" key="2">
    <source>
        <dbReference type="ARBA" id="ARBA00009172"/>
    </source>
</evidence>
<gene>
    <name evidence="7" type="ORF">LARSCL_LOCUS14819</name>
</gene>
<accession>A0AAV2ATU3</accession>
<protein>
    <recommendedName>
        <fullName evidence="9">UNC93-like protein</fullName>
    </recommendedName>
</protein>
<feature type="transmembrane region" description="Helical" evidence="6">
    <location>
        <begin position="250"/>
        <end position="270"/>
    </location>
</feature>
<evidence type="ECO:0000256" key="4">
    <source>
        <dbReference type="ARBA" id="ARBA00022989"/>
    </source>
</evidence>
<feature type="transmembrane region" description="Helical" evidence="6">
    <location>
        <begin position="142"/>
        <end position="165"/>
    </location>
</feature>
<feature type="transmembrane region" description="Helical" evidence="6">
    <location>
        <begin position="459"/>
        <end position="476"/>
    </location>
</feature>
<dbReference type="GO" id="GO:0015459">
    <property type="term" value="F:potassium channel regulator activity"/>
    <property type="evidence" value="ECO:0007669"/>
    <property type="project" value="TreeGrafter"/>
</dbReference>
<evidence type="ECO:0000256" key="3">
    <source>
        <dbReference type="ARBA" id="ARBA00022692"/>
    </source>
</evidence>
<evidence type="ECO:0000313" key="7">
    <source>
        <dbReference type="EMBL" id="CAL1287416.1"/>
    </source>
</evidence>
<dbReference type="Proteomes" id="UP001497382">
    <property type="component" value="Unassembled WGS sequence"/>
</dbReference>
<proteinExistence type="inferred from homology"/>
<keyword evidence="8" id="KW-1185">Reference proteome</keyword>